<evidence type="ECO:0000256" key="1">
    <source>
        <dbReference type="SAM" id="MobiDB-lite"/>
    </source>
</evidence>
<accession>A0AAD8WZL8</accession>
<protein>
    <recommendedName>
        <fullName evidence="4">Retrotransposon Copia-like N-terminal domain-containing protein</fullName>
    </recommendedName>
</protein>
<name>A0AAD8WZL8_LOLMU</name>
<proteinExistence type="predicted"/>
<dbReference type="PANTHER" id="PTHR47481:SF31">
    <property type="entry name" value="OS01G0873500 PROTEIN"/>
    <property type="match status" value="1"/>
</dbReference>
<dbReference type="Pfam" id="PF14223">
    <property type="entry name" value="Retrotran_gag_2"/>
    <property type="match status" value="1"/>
</dbReference>
<sequence>MDTSAAASSPAASAPTTAPPTSSLLPGAISTAPPPVLPVSFAPTSSVYTAPIITLPTTAASSSSSMPALGAISTAAGYQMATPGYQMAGFPPGFQPGFPNHPFMGTPGVVSIASAITIRLTCENYLIWRAQVAPLLRSHLLMGYVDGSSVCPAAHTIADHGGVMVPQHNPLHQHWVQQDQAILFAFVSSMTESVVGMVMFATTAREAWETLADAFAATTIARSSGLRQQMAELKKRDMTMHNYFHKMKALSDELTSIGQPLRDSELISYLLAGLGTDYDALYEVVNARTTPMPIRDLYAQLITTEQRKSTQRAETGQHHYPAAHFGSTSGAPYSPAPPPVAYGAPRGGFRPQYRPDQRPQQPTWQPKPPSSGAPNNPNNNSRATIVCQLCGVPRHTASKCFKRFNRDFLGVGNDGSNTERQIAMAANAVAYGIHGGQQASVDPAWYADSGATHHITHELDKLTTREPYHGNEQVHTANGAGTARGARLEVLTPENDVSSHVDTSQLPHDDQEPVLHGLPSGLVPVHGWPVPGSAPSGPAPSRLPEETHAPASPAPCMQSPAPCMRSPGPASAATDTDADRCSSPSGHTPPLSPGHSQQMSPAHAAELSPACTAPLPLVPFDATTPSSVPPVQPSSSAKAPSAPVSRPTTHRSHGIVQPKIRTDGTVAWSSILAAREASKDTAEPCDYRDALRIPHWRAAMETEFSALQENGTSNLVPPVSGINLIDSKWVFKVKLRADG</sequence>
<dbReference type="Proteomes" id="UP001231189">
    <property type="component" value="Unassembled WGS sequence"/>
</dbReference>
<keyword evidence="3" id="KW-1185">Reference proteome</keyword>
<feature type="compositionally biased region" description="Low complexity" evidence="1">
    <location>
        <begin position="1"/>
        <end position="23"/>
    </location>
</feature>
<feature type="compositionally biased region" description="Low complexity" evidence="1">
    <location>
        <begin position="531"/>
        <end position="540"/>
    </location>
</feature>
<gene>
    <name evidence="2" type="ORF">QYE76_045254</name>
</gene>
<reference evidence="2" key="1">
    <citation type="submission" date="2023-07" db="EMBL/GenBank/DDBJ databases">
        <title>A chromosome-level genome assembly of Lolium multiflorum.</title>
        <authorList>
            <person name="Chen Y."/>
            <person name="Copetti D."/>
            <person name="Kolliker R."/>
            <person name="Studer B."/>
        </authorList>
    </citation>
    <scope>NUCLEOTIDE SEQUENCE</scope>
    <source>
        <strain evidence="2">02402/16</strain>
        <tissue evidence="2">Leaf</tissue>
    </source>
</reference>
<feature type="region of interest" description="Disordered" evidence="1">
    <location>
        <begin position="622"/>
        <end position="658"/>
    </location>
</feature>
<dbReference type="EMBL" id="JAUUTY010000002">
    <property type="protein sequence ID" value="KAK1684406.1"/>
    <property type="molecule type" value="Genomic_DNA"/>
</dbReference>
<evidence type="ECO:0000313" key="2">
    <source>
        <dbReference type="EMBL" id="KAK1684406.1"/>
    </source>
</evidence>
<feature type="region of interest" description="Disordered" evidence="1">
    <location>
        <begin position="496"/>
        <end position="606"/>
    </location>
</feature>
<evidence type="ECO:0000313" key="3">
    <source>
        <dbReference type="Proteomes" id="UP001231189"/>
    </source>
</evidence>
<comment type="caution">
    <text evidence="2">The sequence shown here is derived from an EMBL/GenBank/DDBJ whole genome shotgun (WGS) entry which is preliminary data.</text>
</comment>
<organism evidence="2 3">
    <name type="scientific">Lolium multiflorum</name>
    <name type="common">Italian ryegrass</name>
    <name type="synonym">Lolium perenne subsp. multiflorum</name>
    <dbReference type="NCBI Taxonomy" id="4521"/>
    <lineage>
        <taxon>Eukaryota</taxon>
        <taxon>Viridiplantae</taxon>
        <taxon>Streptophyta</taxon>
        <taxon>Embryophyta</taxon>
        <taxon>Tracheophyta</taxon>
        <taxon>Spermatophyta</taxon>
        <taxon>Magnoliopsida</taxon>
        <taxon>Liliopsida</taxon>
        <taxon>Poales</taxon>
        <taxon>Poaceae</taxon>
        <taxon>BOP clade</taxon>
        <taxon>Pooideae</taxon>
        <taxon>Poodae</taxon>
        <taxon>Poeae</taxon>
        <taxon>Poeae Chloroplast Group 2 (Poeae type)</taxon>
        <taxon>Loliodinae</taxon>
        <taxon>Loliinae</taxon>
        <taxon>Lolium</taxon>
    </lineage>
</organism>
<feature type="compositionally biased region" description="Low complexity" evidence="1">
    <location>
        <begin position="633"/>
        <end position="647"/>
    </location>
</feature>
<feature type="compositionally biased region" description="Polar residues" evidence="1">
    <location>
        <begin position="496"/>
        <end position="506"/>
    </location>
</feature>
<dbReference type="AlphaFoldDB" id="A0AAD8WZL8"/>
<feature type="region of interest" description="Disordered" evidence="1">
    <location>
        <begin position="1"/>
        <end position="27"/>
    </location>
</feature>
<feature type="compositionally biased region" description="Low complexity" evidence="1">
    <location>
        <begin position="341"/>
        <end position="362"/>
    </location>
</feature>
<evidence type="ECO:0008006" key="4">
    <source>
        <dbReference type="Google" id="ProtNLM"/>
    </source>
</evidence>
<feature type="region of interest" description="Disordered" evidence="1">
    <location>
        <begin position="306"/>
        <end position="380"/>
    </location>
</feature>
<dbReference type="PANTHER" id="PTHR47481">
    <property type="match status" value="1"/>
</dbReference>